<dbReference type="Proteomes" id="UP000556026">
    <property type="component" value="Unassembled WGS sequence"/>
</dbReference>
<proteinExistence type="predicted"/>
<keyword evidence="4" id="KW-1185">Reference proteome</keyword>
<reference evidence="4" key="1">
    <citation type="submission" date="2020-06" db="EMBL/GenBank/DDBJ databases">
        <title>Draft genomic sequence of Geomonas sp. Red330.</title>
        <authorList>
            <person name="Itoh H."/>
            <person name="Zhenxing X."/>
            <person name="Ushijima N."/>
            <person name="Masuda Y."/>
            <person name="Shiratori Y."/>
            <person name="Senoo K."/>
        </authorList>
    </citation>
    <scope>NUCLEOTIDE SEQUENCE [LARGE SCALE GENOMIC DNA]</scope>
    <source>
        <strain evidence="4">Red330</strain>
    </source>
</reference>
<organism evidence="3 4">
    <name type="scientific">Geomonas silvestris</name>
    <dbReference type="NCBI Taxonomy" id="2740184"/>
    <lineage>
        <taxon>Bacteria</taxon>
        <taxon>Pseudomonadati</taxon>
        <taxon>Thermodesulfobacteriota</taxon>
        <taxon>Desulfuromonadia</taxon>
        <taxon>Geobacterales</taxon>
        <taxon>Geobacteraceae</taxon>
        <taxon>Geomonas</taxon>
    </lineage>
</organism>
<evidence type="ECO:0000256" key="2">
    <source>
        <dbReference type="SAM" id="SignalP"/>
    </source>
</evidence>
<dbReference type="EMBL" id="BLXX01000001">
    <property type="protein sequence ID" value="GFO58356.1"/>
    <property type="molecule type" value="Genomic_DNA"/>
</dbReference>
<protein>
    <recommendedName>
        <fullName evidence="5">Lipoprotein</fullName>
    </recommendedName>
</protein>
<evidence type="ECO:0000313" key="4">
    <source>
        <dbReference type="Proteomes" id="UP000556026"/>
    </source>
</evidence>
<evidence type="ECO:0008006" key="5">
    <source>
        <dbReference type="Google" id="ProtNLM"/>
    </source>
</evidence>
<feature type="chain" id="PRO_5027920879" description="Lipoprotein" evidence="2">
    <location>
        <begin position="20"/>
        <end position="104"/>
    </location>
</feature>
<dbReference type="PROSITE" id="PS51257">
    <property type="entry name" value="PROKAR_LIPOPROTEIN"/>
    <property type="match status" value="1"/>
</dbReference>
<sequence length="104" mass="12126">MKGLCSRIPLLFAAAGMLAGCVVGPGPDPYYGEEAPPPLPSVVELDSGPYYHYRDYHYRYENDRWHYARHREGPWHELPRSHWPHEVRQRGEAGRGPAYEHERR</sequence>
<gene>
    <name evidence="3" type="ORF">GMST_06810</name>
</gene>
<dbReference type="RefSeq" id="WP_183353196.1">
    <property type="nucleotide sequence ID" value="NZ_BLXX01000001.1"/>
</dbReference>
<keyword evidence="2" id="KW-0732">Signal</keyword>
<name>A0A6V8MED9_9BACT</name>
<feature type="signal peptide" evidence="2">
    <location>
        <begin position="1"/>
        <end position="19"/>
    </location>
</feature>
<dbReference type="AlphaFoldDB" id="A0A6V8MED9"/>
<accession>A0A6V8MED9</accession>
<evidence type="ECO:0000256" key="1">
    <source>
        <dbReference type="SAM" id="MobiDB-lite"/>
    </source>
</evidence>
<evidence type="ECO:0000313" key="3">
    <source>
        <dbReference type="EMBL" id="GFO58356.1"/>
    </source>
</evidence>
<feature type="region of interest" description="Disordered" evidence="1">
    <location>
        <begin position="79"/>
        <end position="104"/>
    </location>
</feature>
<comment type="caution">
    <text evidence="3">The sequence shown here is derived from an EMBL/GenBank/DDBJ whole genome shotgun (WGS) entry which is preliminary data.</text>
</comment>